<dbReference type="Proteomes" id="UP001168821">
    <property type="component" value="Unassembled WGS sequence"/>
</dbReference>
<dbReference type="Pfam" id="PF00147">
    <property type="entry name" value="Fibrinogen_C"/>
    <property type="match status" value="1"/>
</dbReference>
<sequence>MDTRGGGWTYFLHNLVGEHWLGLEYLHQITASGDYEMLVKMADWGNKIAYAHYKVFVVGSENEGYVLKAVSGYSEDAGDSMYWYSGMKFTTQDKDHDMRNNNGAWWYNECTRSNPTAMYLKKARDSGIRWKIMYWGTFRDSDYSLNRMTMMVRPRRSKSLEV</sequence>
<protein>
    <recommendedName>
        <fullName evidence="1">Fibrinogen C-terminal domain-containing protein</fullName>
    </recommendedName>
</protein>
<dbReference type="EMBL" id="JALNTZ010000002">
    <property type="protein sequence ID" value="KAJ3660808.1"/>
    <property type="molecule type" value="Genomic_DNA"/>
</dbReference>
<dbReference type="InterPro" id="IPR014716">
    <property type="entry name" value="Fibrinogen_a/b/g_C_1"/>
</dbReference>
<feature type="domain" description="Fibrinogen C-terminal" evidence="1">
    <location>
        <begin position="1"/>
        <end position="156"/>
    </location>
</feature>
<dbReference type="PANTHER" id="PTHR19143">
    <property type="entry name" value="FIBRINOGEN/TENASCIN/ANGIOPOEITIN"/>
    <property type="match status" value="1"/>
</dbReference>
<dbReference type="InterPro" id="IPR036056">
    <property type="entry name" value="Fibrinogen-like_C"/>
</dbReference>
<organism evidence="2 3">
    <name type="scientific">Zophobas morio</name>
    <dbReference type="NCBI Taxonomy" id="2755281"/>
    <lineage>
        <taxon>Eukaryota</taxon>
        <taxon>Metazoa</taxon>
        <taxon>Ecdysozoa</taxon>
        <taxon>Arthropoda</taxon>
        <taxon>Hexapoda</taxon>
        <taxon>Insecta</taxon>
        <taxon>Pterygota</taxon>
        <taxon>Neoptera</taxon>
        <taxon>Endopterygota</taxon>
        <taxon>Coleoptera</taxon>
        <taxon>Polyphaga</taxon>
        <taxon>Cucujiformia</taxon>
        <taxon>Tenebrionidae</taxon>
        <taxon>Zophobas</taxon>
    </lineage>
</organism>
<dbReference type="PROSITE" id="PS51406">
    <property type="entry name" value="FIBRINOGEN_C_2"/>
    <property type="match status" value="1"/>
</dbReference>
<dbReference type="AlphaFoldDB" id="A0AA38IMX7"/>
<dbReference type="InterPro" id="IPR002181">
    <property type="entry name" value="Fibrinogen_a/b/g_C_dom"/>
</dbReference>
<dbReference type="PANTHER" id="PTHR19143:SF458">
    <property type="entry name" value="FIBRINOGEN C-TERMINAL DOMAIN-CONTAINING PROTEIN-RELATED"/>
    <property type="match status" value="1"/>
</dbReference>
<comment type="caution">
    <text evidence="2">The sequence shown here is derived from an EMBL/GenBank/DDBJ whole genome shotgun (WGS) entry which is preliminary data.</text>
</comment>
<dbReference type="GO" id="GO:0005615">
    <property type="term" value="C:extracellular space"/>
    <property type="evidence" value="ECO:0007669"/>
    <property type="project" value="TreeGrafter"/>
</dbReference>
<keyword evidence="3" id="KW-1185">Reference proteome</keyword>
<dbReference type="InterPro" id="IPR050373">
    <property type="entry name" value="Fibrinogen_C-term_domain"/>
</dbReference>
<name>A0AA38IMX7_9CUCU</name>
<evidence type="ECO:0000259" key="1">
    <source>
        <dbReference type="PROSITE" id="PS51406"/>
    </source>
</evidence>
<evidence type="ECO:0000313" key="2">
    <source>
        <dbReference type="EMBL" id="KAJ3660808.1"/>
    </source>
</evidence>
<dbReference type="SUPFAM" id="SSF56496">
    <property type="entry name" value="Fibrinogen C-terminal domain-like"/>
    <property type="match status" value="1"/>
</dbReference>
<reference evidence="2" key="1">
    <citation type="journal article" date="2023" name="G3 (Bethesda)">
        <title>Whole genome assemblies of Zophobas morio and Tenebrio molitor.</title>
        <authorList>
            <person name="Kaur S."/>
            <person name="Stinson S.A."/>
            <person name="diCenzo G.C."/>
        </authorList>
    </citation>
    <scope>NUCLEOTIDE SEQUENCE</scope>
    <source>
        <strain evidence="2">QUZm001</strain>
    </source>
</reference>
<accession>A0AA38IMX7</accession>
<gene>
    <name evidence="2" type="ORF">Zmor_005239</name>
</gene>
<evidence type="ECO:0000313" key="3">
    <source>
        <dbReference type="Proteomes" id="UP001168821"/>
    </source>
</evidence>
<dbReference type="Gene3D" id="3.90.215.10">
    <property type="entry name" value="Gamma Fibrinogen, chain A, domain 1"/>
    <property type="match status" value="1"/>
</dbReference>
<dbReference type="SMART" id="SM00186">
    <property type="entry name" value="FBG"/>
    <property type="match status" value="1"/>
</dbReference>
<proteinExistence type="predicted"/>